<dbReference type="CDD" id="cd12912">
    <property type="entry name" value="PDC2_MCP_like"/>
    <property type="match status" value="1"/>
</dbReference>
<evidence type="ECO:0000256" key="6">
    <source>
        <dbReference type="SAM" id="Phobius"/>
    </source>
</evidence>
<feature type="transmembrane region" description="Helical" evidence="6">
    <location>
        <begin position="292"/>
        <end position="315"/>
    </location>
</feature>
<dbReference type="InterPro" id="IPR000160">
    <property type="entry name" value="GGDEF_dom"/>
</dbReference>
<keyword evidence="10" id="KW-1185">Reference proteome</keyword>
<evidence type="ECO:0000256" key="5">
    <source>
        <dbReference type="ARBA" id="ARBA00023136"/>
    </source>
</evidence>
<protein>
    <submittedName>
        <fullName evidence="9">Diguanylate cyclase domain-containing protein</fullName>
        <ecNumber evidence="9">2.7.7.65</ecNumber>
    </submittedName>
</protein>
<dbReference type="PANTHER" id="PTHR46663">
    <property type="entry name" value="DIGUANYLATE CYCLASE DGCT-RELATED"/>
    <property type="match status" value="1"/>
</dbReference>
<dbReference type="InterPro" id="IPR052163">
    <property type="entry name" value="DGC-Regulatory_Protein"/>
</dbReference>
<keyword evidence="4 6" id="KW-1133">Transmembrane helix</keyword>
<proteinExistence type="predicted"/>
<accession>A0ABW0RWN2</accession>
<evidence type="ECO:0000259" key="8">
    <source>
        <dbReference type="PROSITE" id="PS50887"/>
    </source>
</evidence>
<dbReference type="InterPro" id="IPR033479">
    <property type="entry name" value="dCache_1"/>
</dbReference>
<gene>
    <name evidence="9" type="ORF">ACFPO9_11695</name>
</gene>
<dbReference type="NCBIfam" id="TIGR00254">
    <property type="entry name" value="GGDEF"/>
    <property type="match status" value="1"/>
</dbReference>
<dbReference type="Proteomes" id="UP001596086">
    <property type="component" value="Unassembled WGS sequence"/>
</dbReference>
<dbReference type="Gene3D" id="3.30.70.270">
    <property type="match status" value="1"/>
</dbReference>
<dbReference type="CDD" id="cd12914">
    <property type="entry name" value="PDC1_DGC_like"/>
    <property type="match status" value="1"/>
</dbReference>
<name>A0ABW0RWN2_9BURK</name>
<evidence type="ECO:0000313" key="9">
    <source>
        <dbReference type="EMBL" id="MFC5549177.1"/>
    </source>
</evidence>
<dbReference type="PROSITE" id="PS50885">
    <property type="entry name" value="HAMP"/>
    <property type="match status" value="1"/>
</dbReference>
<evidence type="ECO:0000256" key="4">
    <source>
        <dbReference type="ARBA" id="ARBA00022989"/>
    </source>
</evidence>
<evidence type="ECO:0000259" key="7">
    <source>
        <dbReference type="PROSITE" id="PS50885"/>
    </source>
</evidence>
<dbReference type="Pfam" id="PF02743">
    <property type="entry name" value="dCache_1"/>
    <property type="match status" value="1"/>
</dbReference>
<dbReference type="InterPro" id="IPR029151">
    <property type="entry name" value="Sensor-like_sf"/>
</dbReference>
<evidence type="ECO:0000256" key="2">
    <source>
        <dbReference type="ARBA" id="ARBA00022475"/>
    </source>
</evidence>
<dbReference type="PANTHER" id="PTHR46663:SF2">
    <property type="entry name" value="GGDEF DOMAIN-CONTAINING PROTEIN"/>
    <property type="match status" value="1"/>
</dbReference>
<dbReference type="Pfam" id="PF00990">
    <property type="entry name" value="GGDEF"/>
    <property type="match status" value="1"/>
</dbReference>
<keyword evidence="2" id="KW-1003">Cell membrane</keyword>
<dbReference type="Pfam" id="PF00672">
    <property type="entry name" value="HAMP"/>
    <property type="match status" value="1"/>
</dbReference>
<dbReference type="CDD" id="cd01949">
    <property type="entry name" value="GGDEF"/>
    <property type="match status" value="1"/>
</dbReference>
<dbReference type="SUPFAM" id="SSF158472">
    <property type="entry name" value="HAMP domain-like"/>
    <property type="match status" value="1"/>
</dbReference>
<feature type="domain" description="GGDEF" evidence="8">
    <location>
        <begin position="401"/>
        <end position="533"/>
    </location>
</feature>
<dbReference type="GO" id="GO:0052621">
    <property type="term" value="F:diguanylate cyclase activity"/>
    <property type="evidence" value="ECO:0007669"/>
    <property type="project" value="UniProtKB-EC"/>
</dbReference>
<dbReference type="InterPro" id="IPR003660">
    <property type="entry name" value="HAMP_dom"/>
</dbReference>
<keyword evidence="9" id="KW-0548">Nucleotidyltransferase</keyword>
<dbReference type="PROSITE" id="PS50887">
    <property type="entry name" value="GGDEF"/>
    <property type="match status" value="1"/>
</dbReference>
<organism evidence="9 10">
    <name type="scientific">Massilia aerilata</name>
    <dbReference type="NCBI Taxonomy" id="453817"/>
    <lineage>
        <taxon>Bacteria</taxon>
        <taxon>Pseudomonadati</taxon>
        <taxon>Pseudomonadota</taxon>
        <taxon>Betaproteobacteria</taxon>
        <taxon>Burkholderiales</taxon>
        <taxon>Oxalobacteraceae</taxon>
        <taxon>Telluria group</taxon>
        <taxon>Massilia</taxon>
    </lineage>
</organism>
<dbReference type="SUPFAM" id="SSF103190">
    <property type="entry name" value="Sensory domain-like"/>
    <property type="match status" value="1"/>
</dbReference>
<comment type="caution">
    <text evidence="9">The sequence shown here is derived from an EMBL/GenBank/DDBJ whole genome shotgun (WGS) entry which is preliminary data.</text>
</comment>
<dbReference type="EMBL" id="JBHSMZ010000006">
    <property type="protein sequence ID" value="MFC5549177.1"/>
    <property type="molecule type" value="Genomic_DNA"/>
</dbReference>
<dbReference type="InterPro" id="IPR043128">
    <property type="entry name" value="Rev_trsase/Diguanyl_cyclase"/>
</dbReference>
<dbReference type="SMART" id="SM00267">
    <property type="entry name" value="GGDEF"/>
    <property type="match status" value="1"/>
</dbReference>
<keyword evidence="3 6" id="KW-0812">Transmembrane</keyword>
<keyword evidence="5 6" id="KW-0472">Membrane</keyword>
<dbReference type="Gene3D" id="6.10.340.10">
    <property type="match status" value="1"/>
</dbReference>
<dbReference type="RefSeq" id="WP_379770829.1">
    <property type="nucleotide sequence ID" value="NZ_JBHSMZ010000006.1"/>
</dbReference>
<evidence type="ECO:0000256" key="1">
    <source>
        <dbReference type="ARBA" id="ARBA00004651"/>
    </source>
</evidence>
<evidence type="ECO:0000256" key="3">
    <source>
        <dbReference type="ARBA" id="ARBA00022692"/>
    </source>
</evidence>
<comment type="subcellular location">
    <subcellularLocation>
        <location evidence="1">Cell membrane</location>
        <topology evidence="1">Multi-pass membrane protein</topology>
    </subcellularLocation>
</comment>
<dbReference type="Gene3D" id="3.30.450.20">
    <property type="entry name" value="PAS domain"/>
    <property type="match status" value="1"/>
</dbReference>
<sequence length="533" mass="58262">MQSIVRLGSLKFRITVVVAVSALLAASLVALASLAVTEQEMMHIVGDQQYTLLESVASNIDEDLESKRTMLKILAEALEAALIHDGAQLQEFLEKRGTLRDEFFNVVAFDPNGTVIASLADRRAIGTKGFQHREYFTRTVMAREGTTSEPFRSALSGKPVVLVTQPVYADDGRLLFILGGGINLESPRFFGQLLKLKPGDSGYLFSVTTKGVIIHHPTPGRILANVKSEPGGAVKSTLAAMSGFEGWTEGVSKSGVHALISYKRLRSVDWIVGAVYPVSEALTPIIDMRRKALIASFVIAIATAVIAWFAVLRLLRPLAALRRHVAGLSDGETDISVFDVDRKDEFGDLSRAFYNLSQERAKAEAELAELAQTDALTGVYNRRMLEKTLAFAVARTKRASYKIVLAYMDIDHFKAINDGLGHACGDAILVEFAQRLLSVVRTADTVARLGGDEFVIVFEHVREVTEAQALGEKIVDVMRRPFNLPNKTLSITTSVGLAISDECKDTPELMLARADTALYKAKQAGRDRYVVSC</sequence>
<dbReference type="SUPFAM" id="SSF55073">
    <property type="entry name" value="Nucleotide cyclase"/>
    <property type="match status" value="1"/>
</dbReference>
<dbReference type="EC" id="2.7.7.65" evidence="9"/>
<evidence type="ECO:0000313" key="10">
    <source>
        <dbReference type="Proteomes" id="UP001596086"/>
    </source>
</evidence>
<feature type="domain" description="HAMP" evidence="7">
    <location>
        <begin position="312"/>
        <end position="365"/>
    </location>
</feature>
<reference evidence="10" key="1">
    <citation type="journal article" date="2019" name="Int. J. Syst. Evol. Microbiol.">
        <title>The Global Catalogue of Microorganisms (GCM) 10K type strain sequencing project: providing services to taxonomists for standard genome sequencing and annotation.</title>
        <authorList>
            <consortium name="The Broad Institute Genomics Platform"/>
            <consortium name="The Broad Institute Genome Sequencing Center for Infectious Disease"/>
            <person name="Wu L."/>
            <person name="Ma J."/>
        </authorList>
    </citation>
    <scope>NUCLEOTIDE SEQUENCE [LARGE SCALE GENOMIC DNA]</scope>
    <source>
        <strain evidence="10">CGMCC 4.5798</strain>
    </source>
</reference>
<keyword evidence="9" id="KW-0808">Transferase</keyword>
<dbReference type="InterPro" id="IPR029787">
    <property type="entry name" value="Nucleotide_cyclase"/>
</dbReference>